<keyword evidence="1" id="KW-1133">Transmembrane helix</keyword>
<dbReference type="STRING" id="44941.A0A397W9B6"/>
<dbReference type="AlphaFoldDB" id="A0A397W9B6"/>
<reference evidence="2 3" key="1">
    <citation type="submission" date="2018-06" db="EMBL/GenBank/DDBJ databases">
        <title>Comparative genomics reveals the genomic features of Rhizophagus irregularis, R. cerebriforme, R. diaphanum and Gigaspora rosea, and their symbiotic lifestyle signature.</title>
        <authorList>
            <person name="Morin E."/>
            <person name="San Clemente H."/>
            <person name="Chen E.C.H."/>
            <person name="De La Providencia I."/>
            <person name="Hainaut M."/>
            <person name="Kuo A."/>
            <person name="Kohler A."/>
            <person name="Murat C."/>
            <person name="Tang N."/>
            <person name="Roy S."/>
            <person name="Loubradou J."/>
            <person name="Henrissat B."/>
            <person name="Grigoriev I.V."/>
            <person name="Corradi N."/>
            <person name="Roux C."/>
            <person name="Martin F.M."/>
        </authorList>
    </citation>
    <scope>NUCLEOTIDE SEQUENCE [LARGE SCALE GENOMIC DNA]</scope>
    <source>
        <strain evidence="2 3">DAOM 194757</strain>
    </source>
</reference>
<dbReference type="EMBL" id="QKWP01000005">
    <property type="protein sequence ID" value="RIB30791.1"/>
    <property type="molecule type" value="Genomic_DNA"/>
</dbReference>
<accession>A0A397W9B6</accession>
<gene>
    <name evidence="2" type="ORF">C2G38_2151768</name>
</gene>
<comment type="caution">
    <text evidence="2">The sequence shown here is derived from an EMBL/GenBank/DDBJ whole genome shotgun (WGS) entry which is preliminary data.</text>
</comment>
<dbReference type="OrthoDB" id="511599at2759"/>
<keyword evidence="1" id="KW-0472">Membrane</keyword>
<proteinExistence type="predicted"/>
<sequence>MVLHRLADMALIGGSRVEILKIIKNYKTRLFKSQVGMFKLTRSRQLAMVRPYSSAQENGRQTEKGLKKYWNSFKIVMTDSFNKEVNLPVIEKLVKRKNLENALKKILQLPLQKILSDFGRTWNGKNNLGSKYHLKPPRAKEQDDHSEYSNWNLLSMQLLNTAYYYMKEYKHPIVLVLDQVDRIAKDDPKLLGILQDFFFAKDCADRGTLVIVFIASDGLVPRVMKSLSAWSRAKIPFKVGNISDDEAMEFLQDSGIDKKNAEDVVKYLTGGLIVGGRINFTNYYGYGIAVFFAVIAMSRKAVKP</sequence>
<organism evidence="2 3">
    <name type="scientific">Gigaspora rosea</name>
    <dbReference type="NCBI Taxonomy" id="44941"/>
    <lineage>
        <taxon>Eukaryota</taxon>
        <taxon>Fungi</taxon>
        <taxon>Fungi incertae sedis</taxon>
        <taxon>Mucoromycota</taxon>
        <taxon>Glomeromycotina</taxon>
        <taxon>Glomeromycetes</taxon>
        <taxon>Diversisporales</taxon>
        <taxon>Gigasporaceae</taxon>
        <taxon>Gigaspora</taxon>
    </lineage>
</organism>
<name>A0A397W9B6_9GLOM</name>
<protein>
    <submittedName>
        <fullName evidence="2">Uncharacterized protein</fullName>
    </submittedName>
</protein>
<dbReference type="Proteomes" id="UP000266673">
    <property type="component" value="Unassembled WGS sequence"/>
</dbReference>
<evidence type="ECO:0000313" key="3">
    <source>
        <dbReference type="Proteomes" id="UP000266673"/>
    </source>
</evidence>
<feature type="transmembrane region" description="Helical" evidence="1">
    <location>
        <begin position="283"/>
        <end position="302"/>
    </location>
</feature>
<evidence type="ECO:0000256" key="1">
    <source>
        <dbReference type="SAM" id="Phobius"/>
    </source>
</evidence>
<keyword evidence="3" id="KW-1185">Reference proteome</keyword>
<keyword evidence="1" id="KW-0812">Transmembrane</keyword>
<evidence type="ECO:0000313" key="2">
    <source>
        <dbReference type="EMBL" id="RIB30791.1"/>
    </source>
</evidence>